<dbReference type="AlphaFoldDB" id="F8UH27"/>
<protein>
    <submittedName>
        <fullName evidence="1">Uncharacterized protein</fullName>
    </submittedName>
</protein>
<name>F8UH27_9ZZZZ</name>
<sequence length="76" mass="8462">MERGGRGRRGGVPQYRLVPLCPMTQARHEHPTVSVHLNFGDRIIPTFKRIYTIRDGRTHEEVGEGRAVDGGKVPAA</sequence>
<evidence type="ECO:0000313" key="1">
    <source>
        <dbReference type="EMBL" id="AEI30334.1"/>
    </source>
</evidence>
<reference evidence="1" key="1">
    <citation type="submission" date="2011-04" db="EMBL/GenBank/DDBJ databases">
        <title>Taxonomic and functional metagenomic profiling of the microbial community in the anoxic sediment of a brackish shallow lake (Laguna de Carrizo Central Spain).</title>
        <authorList>
            <consortium name="CONSOLIDER consortium CSD2007-00005"/>
            <person name="Guazzaroni M.-E."/>
            <person name="Richter M."/>
            <person name="Garcia-Salamanca A."/>
            <person name="Yarza P."/>
            <person name="Ferrer M."/>
        </authorList>
    </citation>
    <scope>NUCLEOTIDE SEQUENCE</scope>
</reference>
<proteinExistence type="predicted"/>
<dbReference type="EMBL" id="JF805055">
    <property type="protein sequence ID" value="AEI30334.1"/>
    <property type="molecule type" value="Genomic_DNA"/>
</dbReference>
<accession>F8UH27</accession>
<organism evidence="1">
    <name type="scientific">uncultured microorganism</name>
    <dbReference type="NCBI Taxonomy" id="358574"/>
    <lineage>
        <taxon>unclassified sequences</taxon>
        <taxon>environmental samples</taxon>
    </lineage>
</organism>
<gene>
    <name evidence="1" type="ORF">LDC_03371</name>
</gene>